<dbReference type="Gene3D" id="3.40.50.1820">
    <property type="entry name" value="alpha/beta hydrolase"/>
    <property type="match status" value="1"/>
</dbReference>
<dbReference type="GO" id="GO:0016787">
    <property type="term" value="F:hydrolase activity"/>
    <property type="evidence" value="ECO:0007669"/>
    <property type="project" value="UniProtKB-KW"/>
</dbReference>
<dbReference type="Pfam" id="PF05990">
    <property type="entry name" value="DUF900"/>
    <property type="match status" value="1"/>
</dbReference>
<keyword evidence="1" id="KW-0378">Hydrolase</keyword>
<dbReference type="InterPro" id="IPR029058">
    <property type="entry name" value="AB_hydrolase_fold"/>
</dbReference>
<name>A0A3A3EM94_9GAMM</name>
<dbReference type="AlphaFoldDB" id="A0A3A3EM94"/>
<protein>
    <submittedName>
        <fullName evidence="1">Alpha/beta hydrolase</fullName>
    </submittedName>
</protein>
<evidence type="ECO:0000313" key="2">
    <source>
        <dbReference type="Proteomes" id="UP000265938"/>
    </source>
</evidence>
<accession>A0A3A3EM94</accession>
<sequence length="334" mass="38112">MLSNLIICTRDTKKKGKKEFFISEPGATRYLEVNDGNFNPHPTETALNRGDWLEKVINRATNNRKRVHPKGHPLEGYTYGDILIFVHGYNNSIKDIMIRHDLLQKNLNKLGFKGAIVSFDWPSANAALNYLEDRSDALKTAESLVKDGIMLLAMNQANENNLKCDVDIHLIGHSTGAYVIREAFYKADQNRKLERINWNVSQVAIIGGDISRKSMQSDDKKSSALFAHATRITNYQNPRDSALKLSNVKRFGTQPRVGRVGVPDNCPSNVVNVNVEKHWLTLEKVRSNANWSHSWHFYDDYFCEDLLFTINGDLDRHSIPTRVIENGKLYLRKN</sequence>
<reference evidence="1 2" key="1">
    <citation type="submission" date="2018-09" db="EMBL/GenBank/DDBJ databases">
        <title>Identification of marine bacteria producing industrial enzymes.</title>
        <authorList>
            <person name="Cheng T.H."/>
            <person name="Saidin J."/>
            <person name="Muhd D.D."/>
            <person name="Isa M.N.M."/>
            <person name="Bakar M.F.A."/>
            <person name="Ismail N."/>
        </authorList>
    </citation>
    <scope>NUCLEOTIDE SEQUENCE [LARGE SCALE GENOMIC DNA]</scope>
    <source>
        <strain evidence="1 2">MNAD 1.6</strain>
    </source>
</reference>
<dbReference type="RefSeq" id="WP_119852081.1">
    <property type="nucleotide sequence ID" value="NZ_QYSE01000001.1"/>
</dbReference>
<dbReference type="Proteomes" id="UP000265938">
    <property type="component" value="Unassembled WGS sequence"/>
</dbReference>
<proteinExistence type="predicted"/>
<gene>
    <name evidence="1" type="ORF">D4741_04040</name>
</gene>
<evidence type="ECO:0000313" key="1">
    <source>
        <dbReference type="EMBL" id="RJF37259.1"/>
    </source>
</evidence>
<dbReference type="SUPFAM" id="SSF53474">
    <property type="entry name" value="alpha/beta-Hydrolases"/>
    <property type="match status" value="1"/>
</dbReference>
<comment type="caution">
    <text evidence="1">The sequence shown here is derived from an EMBL/GenBank/DDBJ whole genome shotgun (WGS) entry which is preliminary data.</text>
</comment>
<dbReference type="EMBL" id="QYSE01000001">
    <property type="protein sequence ID" value="RJF37259.1"/>
    <property type="molecule type" value="Genomic_DNA"/>
</dbReference>
<dbReference type="InterPro" id="IPR010297">
    <property type="entry name" value="DUF900_hydrolase"/>
</dbReference>
<organism evidence="1 2">
    <name type="scientific">Pseudoalteromonas gelatinilytica</name>
    <dbReference type="NCBI Taxonomy" id="1703256"/>
    <lineage>
        <taxon>Bacteria</taxon>
        <taxon>Pseudomonadati</taxon>
        <taxon>Pseudomonadota</taxon>
        <taxon>Gammaproteobacteria</taxon>
        <taxon>Alteromonadales</taxon>
        <taxon>Pseudoalteromonadaceae</taxon>
        <taxon>Pseudoalteromonas</taxon>
    </lineage>
</organism>